<reference evidence="1" key="2">
    <citation type="journal article" date="2015" name="Data Brief">
        <title>Shoot transcriptome of the giant reed, Arundo donax.</title>
        <authorList>
            <person name="Barrero R.A."/>
            <person name="Guerrero F.D."/>
            <person name="Moolhuijzen P."/>
            <person name="Goolsby J.A."/>
            <person name="Tidwell J."/>
            <person name="Bellgard S.E."/>
            <person name="Bellgard M.I."/>
        </authorList>
    </citation>
    <scope>NUCLEOTIDE SEQUENCE</scope>
    <source>
        <tissue evidence="1">Shoot tissue taken approximately 20 cm above the soil surface</tissue>
    </source>
</reference>
<evidence type="ECO:0000313" key="1">
    <source>
        <dbReference type="EMBL" id="JAD67318.1"/>
    </source>
</evidence>
<reference evidence="1" key="1">
    <citation type="submission" date="2014-09" db="EMBL/GenBank/DDBJ databases">
        <authorList>
            <person name="Magalhaes I.L.F."/>
            <person name="Oliveira U."/>
            <person name="Santos F.R."/>
            <person name="Vidigal T.H.D.A."/>
            <person name="Brescovit A.D."/>
            <person name="Santos A.J."/>
        </authorList>
    </citation>
    <scope>NUCLEOTIDE SEQUENCE</scope>
    <source>
        <tissue evidence="1">Shoot tissue taken approximately 20 cm above the soil surface</tissue>
    </source>
</reference>
<dbReference type="EMBL" id="GBRH01230577">
    <property type="protein sequence ID" value="JAD67318.1"/>
    <property type="molecule type" value="Transcribed_RNA"/>
</dbReference>
<dbReference type="AlphaFoldDB" id="A0A0A9BYL8"/>
<protein>
    <submittedName>
        <fullName evidence="1">Uncharacterized protein</fullName>
    </submittedName>
</protein>
<proteinExistence type="predicted"/>
<name>A0A0A9BYL8_ARUDO</name>
<accession>A0A0A9BYL8</accession>
<organism evidence="1">
    <name type="scientific">Arundo donax</name>
    <name type="common">Giant reed</name>
    <name type="synonym">Donax arundinaceus</name>
    <dbReference type="NCBI Taxonomy" id="35708"/>
    <lineage>
        <taxon>Eukaryota</taxon>
        <taxon>Viridiplantae</taxon>
        <taxon>Streptophyta</taxon>
        <taxon>Embryophyta</taxon>
        <taxon>Tracheophyta</taxon>
        <taxon>Spermatophyta</taxon>
        <taxon>Magnoliopsida</taxon>
        <taxon>Liliopsida</taxon>
        <taxon>Poales</taxon>
        <taxon>Poaceae</taxon>
        <taxon>PACMAD clade</taxon>
        <taxon>Arundinoideae</taxon>
        <taxon>Arundineae</taxon>
        <taxon>Arundo</taxon>
    </lineage>
</organism>
<sequence length="31" mass="3563">MEPIPRHLQGLISCDRNCQTIRAFSSCYCYG</sequence>